<evidence type="ECO:0000256" key="2">
    <source>
        <dbReference type="ARBA" id="ARBA00023239"/>
    </source>
</evidence>
<evidence type="ECO:0000313" key="7">
    <source>
        <dbReference type="Proteomes" id="UP000573963"/>
    </source>
</evidence>
<dbReference type="InterPro" id="IPR029045">
    <property type="entry name" value="ClpP/crotonase-like_dom_sf"/>
</dbReference>
<dbReference type="EMBL" id="CP032452">
    <property type="protein sequence ID" value="QEZ68616.1"/>
    <property type="molecule type" value="Genomic_DNA"/>
</dbReference>
<dbReference type="Gene3D" id="3.90.226.10">
    <property type="entry name" value="2-enoyl-CoA Hydratase, Chain A, domain 1"/>
    <property type="match status" value="1"/>
</dbReference>
<dbReference type="Pfam" id="PF00378">
    <property type="entry name" value="ECH_1"/>
    <property type="match status" value="1"/>
</dbReference>
<sequence length="235" mass="26218">MLNQLSTLRFTHDNGIYFIEIKGENANKMSLKFLGEFSKIVSHITNKEDVKGIILTGHGRHFSSGSDISELLNIIVTESEIRGCDVKKVPKLHNDFKKSLETIQGISVPVVASITGFCIGSGFEIALSAHIKICEKGARLGLPESTFGLMPGVNGSINIAKKLGIMNSFEFIIKGSLYNEKEVYELELIDDVVTKKSSLRLAIEFVNYVYENNVAYCNKNSTKIYREFISHRYKG</sequence>
<dbReference type="Proteomes" id="UP000326961">
    <property type="component" value="Chromosome"/>
</dbReference>
<protein>
    <submittedName>
        <fullName evidence="5">Enoyl-CoA hydratase/isomerase family protein</fullName>
    </submittedName>
</protein>
<dbReference type="RefSeq" id="WP_150846323.1">
    <property type="nucleotide sequence ID" value="NZ_CP032452.1"/>
</dbReference>
<keyword evidence="2" id="KW-0456">Lyase</keyword>
<proteinExistence type="predicted"/>
<dbReference type="SUPFAM" id="SSF52096">
    <property type="entry name" value="ClpP/crotonase"/>
    <property type="match status" value="1"/>
</dbReference>
<keyword evidence="3" id="KW-0511">Multifunctional enzyme</keyword>
<reference evidence="5 6" key="1">
    <citation type="submission" date="2018-09" db="EMBL/GenBank/DDBJ databases">
        <title>A clostridial neurotoxin that targets Anopheles mosquitoes.</title>
        <authorList>
            <person name="Contreras E."/>
            <person name="Masuyer G."/>
            <person name="Qureshi N."/>
            <person name="Chawla S."/>
            <person name="Lim H.L."/>
            <person name="Chen J."/>
            <person name="Stenmark P."/>
            <person name="Gill S."/>
        </authorList>
    </citation>
    <scope>NUCLEOTIDE SEQUENCE [LARGE SCALE GENOMIC DNA]</scope>
    <source>
        <strain evidence="5 6">Cbm</strain>
    </source>
</reference>
<dbReference type="Proteomes" id="UP000573963">
    <property type="component" value="Unassembled WGS sequence"/>
</dbReference>
<dbReference type="CDD" id="cd06558">
    <property type="entry name" value="crotonase-like"/>
    <property type="match status" value="1"/>
</dbReference>
<evidence type="ECO:0000313" key="4">
    <source>
        <dbReference type="EMBL" id="NME09608.1"/>
    </source>
</evidence>
<evidence type="ECO:0000313" key="6">
    <source>
        <dbReference type="Proteomes" id="UP000326961"/>
    </source>
</evidence>
<name>A0A5P3XBZ6_PARBF</name>
<evidence type="ECO:0000313" key="5">
    <source>
        <dbReference type="EMBL" id="QEZ68616.1"/>
    </source>
</evidence>
<keyword evidence="1 5" id="KW-0413">Isomerase</keyword>
<dbReference type="GO" id="GO:0016853">
    <property type="term" value="F:isomerase activity"/>
    <property type="evidence" value="ECO:0007669"/>
    <property type="project" value="UniProtKB-KW"/>
</dbReference>
<evidence type="ECO:0000256" key="3">
    <source>
        <dbReference type="ARBA" id="ARBA00023268"/>
    </source>
</evidence>
<dbReference type="GO" id="GO:0016829">
    <property type="term" value="F:lyase activity"/>
    <property type="evidence" value="ECO:0007669"/>
    <property type="project" value="UniProtKB-KW"/>
</dbReference>
<dbReference type="AlphaFoldDB" id="A0A5P3XBZ6"/>
<evidence type="ECO:0000256" key="1">
    <source>
        <dbReference type="ARBA" id="ARBA00023235"/>
    </source>
</evidence>
<dbReference type="PANTHER" id="PTHR23309">
    <property type="entry name" value="3-HYDROXYACYL-COA DEHYROGENASE"/>
    <property type="match status" value="1"/>
</dbReference>
<dbReference type="InterPro" id="IPR001753">
    <property type="entry name" value="Enoyl-CoA_hydra/iso"/>
</dbReference>
<dbReference type="EMBL" id="JABAFD010000004">
    <property type="protein sequence ID" value="NME09608.1"/>
    <property type="molecule type" value="Genomic_DNA"/>
</dbReference>
<reference evidence="4 7" key="2">
    <citation type="submission" date="2020-04" db="EMBL/GenBank/DDBJ databases">
        <authorList>
            <person name="Hitch T.C.A."/>
            <person name="Wylensek D."/>
            <person name="Clavel T."/>
        </authorList>
    </citation>
    <scope>NUCLEOTIDE SEQUENCE [LARGE SCALE GENOMIC DNA]</scope>
    <source>
        <strain evidence="4 7">Med78_4-601-WT-2</strain>
    </source>
</reference>
<organism evidence="5 6">
    <name type="scientific">Paraclostridium bifermentans</name>
    <name type="common">Clostridium bifermentans</name>
    <dbReference type="NCBI Taxonomy" id="1490"/>
    <lineage>
        <taxon>Bacteria</taxon>
        <taxon>Bacillati</taxon>
        <taxon>Bacillota</taxon>
        <taxon>Clostridia</taxon>
        <taxon>Peptostreptococcales</taxon>
        <taxon>Peptostreptococcaceae</taxon>
        <taxon>Paraclostridium</taxon>
    </lineage>
</organism>
<accession>A0A5P3XBZ6</accession>
<gene>
    <name evidence="5" type="ORF">D4A35_06550</name>
    <name evidence="4" type="ORF">HF875_08745</name>
</gene>